<organism evidence="5 6">
    <name type="scientific">Oceanomicrobium pacificus</name>
    <dbReference type="NCBI Taxonomy" id="2692916"/>
    <lineage>
        <taxon>Bacteria</taxon>
        <taxon>Pseudomonadati</taxon>
        <taxon>Pseudomonadota</taxon>
        <taxon>Alphaproteobacteria</taxon>
        <taxon>Rhodobacterales</taxon>
        <taxon>Paracoccaceae</taxon>
        <taxon>Oceanomicrobium</taxon>
    </lineage>
</organism>
<dbReference type="InterPro" id="IPR013658">
    <property type="entry name" value="SGL"/>
</dbReference>
<accession>A0A6B0TPE0</accession>
<reference evidence="5 6" key="1">
    <citation type="submission" date="2019-12" db="EMBL/GenBank/DDBJ databases">
        <title>Strain KN286 was isolated from seawater, which was collected from Caroline Seamount in the tropical western Pacific.</title>
        <authorList>
            <person name="Wang Q."/>
        </authorList>
    </citation>
    <scope>NUCLEOTIDE SEQUENCE [LARGE SCALE GENOMIC DNA]</scope>
    <source>
        <strain evidence="5 6">KN286</strain>
    </source>
</reference>
<keyword evidence="3" id="KW-0479">Metal-binding</keyword>
<dbReference type="SUPFAM" id="SSF63829">
    <property type="entry name" value="Calcium-dependent phosphotriesterase"/>
    <property type="match status" value="1"/>
</dbReference>
<dbReference type="AlphaFoldDB" id="A0A6B0TPE0"/>
<dbReference type="GO" id="GO:0004341">
    <property type="term" value="F:gluconolactonase activity"/>
    <property type="evidence" value="ECO:0007669"/>
    <property type="project" value="TreeGrafter"/>
</dbReference>
<dbReference type="PANTHER" id="PTHR10907">
    <property type="entry name" value="REGUCALCIN"/>
    <property type="match status" value="1"/>
</dbReference>
<dbReference type="PRINTS" id="PR01790">
    <property type="entry name" value="SMP30FAMILY"/>
</dbReference>
<proteinExistence type="inferred from homology"/>
<dbReference type="Proteomes" id="UP000436016">
    <property type="component" value="Unassembled WGS sequence"/>
</dbReference>
<dbReference type="RefSeq" id="WP_160856056.1">
    <property type="nucleotide sequence ID" value="NZ_WUWG01000006.1"/>
</dbReference>
<feature type="binding site" evidence="3">
    <location>
        <position position="193"/>
    </location>
    <ligand>
        <name>a divalent metal cation</name>
        <dbReference type="ChEBI" id="CHEBI:60240"/>
    </ligand>
</feature>
<feature type="domain" description="SMP-30/Gluconolactonase/LRE-like region" evidence="4">
    <location>
        <begin position="13"/>
        <end position="251"/>
    </location>
</feature>
<comment type="similarity">
    <text evidence="1">Belongs to the SMP-30/CGR1 family.</text>
</comment>
<dbReference type="GO" id="GO:0005509">
    <property type="term" value="F:calcium ion binding"/>
    <property type="evidence" value="ECO:0007669"/>
    <property type="project" value="TreeGrafter"/>
</dbReference>
<evidence type="ECO:0000259" key="4">
    <source>
        <dbReference type="Pfam" id="PF08450"/>
    </source>
</evidence>
<dbReference type="InterPro" id="IPR011042">
    <property type="entry name" value="6-blade_b-propeller_TolB-like"/>
</dbReference>
<keyword evidence="6" id="KW-1185">Reference proteome</keyword>
<feature type="binding site" evidence="3">
    <location>
        <position position="96"/>
    </location>
    <ligand>
        <name>substrate</name>
    </ligand>
</feature>
<dbReference type="InterPro" id="IPR005511">
    <property type="entry name" value="SMP-30"/>
</dbReference>
<dbReference type="Gene3D" id="2.120.10.30">
    <property type="entry name" value="TolB, C-terminal domain"/>
    <property type="match status" value="1"/>
</dbReference>
<dbReference type="GO" id="GO:0019853">
    <property type="term" value="P:L-ascorbic acid biosynthetic process"/>
    <property type="evidence" value="ECO:0007669"/>
    <property type="project" value="TreeGrafter"/>
</dbReference>
<feature type="active site" description="Proton donor/acceptor" evidence="2">
    <location>
        <position position="193"/>
    </location>
</feature>
<comment type="caution">
    <text evidence="5">The sequence shown here is derived from an EMBL/GenBank/DDBJ whole genome shotgun (WGS) entry which is preliminary data.</text>
</comment>
<evidence type="ECO:0000313" key="5">
    <source>
        <dbReference type="EMBL" id="MXU66500.1"/>
    </source>
</evidence>
<feature type="binding site" evidence="3">
    <location>
        <position position="143"/>
    </location>
    <ligand>
        <name>a divalent metal cation</name>
        <dbReference type="ChEBI" id="CHEBI:60240"/>
    </ligand>
</feature>
<evidence type="ECO:0000313" key="6">
    <source>
        <dbReference type="Proteomes" id="UP000436016"/>
    </source>
</evidence>
<name>A0A6B0TPE0_9RHOB</name>
<evidence type="ECO:0000256" key="3">
    <source>
        <dbReference type="PIRSR" id="PIRSR605511-2"/>
    </source>
</evidence>
<protein>
    <submittedName>
        <fullName evidence="5">SMP-30/gluconolactonase/LRE family protein</fullName>
    </submittedName>
</protein>
<dbReference type="PANTHER" id="PTHR10907:SF47">
    <property type="entry name" value="REGUCALCIN"/>
    <property type="match status" value="1"/>
</dbReference>
<feature type="binding site" evidence="3">
    <location>
        <position position="98"/>
    </location>
    <ligand>
        <name>substrate</name>
    </ligand>
</feature>
<comment type="cofactor">
    <cofactor evidence="3">
        <name>Zn(2+)</name>
        <dbReference type="ChEBI" id="CHEBI:29105"/>
    </cofactor>
    <text evidence="3">Binds 1 divalent metal cation per subunit.</text>
</comment>
<feature type="binding site" evidence="3">
    <location>
        <position position="15"/>
    </location>
    <ligand>
        <name>a divalent metal cation</name>
        <dbReference type="ChEBI" id="CHEBI:60240"/>
    </ligand>
</feature>
<keyword evidence="3" id="KW-0862">Zinc</keyword>
<gene>
    <name evidence="5" type="ORF">GSH16_13695</name>
</gene>
<evidence type="ECO:0000256" key="1">
    <source>
        <dbReference type="ARBA" id="ARBA00008853"/>
    </source>
</evidence>
<dbReference type="Pfam" id="PF08450">
    <property type="entry name" value="SGL"/>
    <property type="match status" value="1"/>
</dbReference>
<dbReference type="EMBL" id="WUWG01000006">
    <property type="protein sequence ID" value="MXU66500.1"/>
    <property type="molecule type" value="Genomic_DNA"/>
</dbReference>
<sequence>MTVQIFGPERCRLGEGPLVHDGRLFWFDILQKQLHSRRFDGSDPRHFQFDLHCSAAARLDDGRFLVASERGLFALDLESGGQTPVCDLEADNPVTRSNDGRADRRGGFWIGTMGFNAEPGAGAIYRYHRGTLRKLRPGITISNAICFAPDGGTAYFTDTAENILYAWSLDADGWPVGAPQPLLDKRGADFGLDGAVVDSEGAIWVACWGASQVMRLSPEGKVLRTEKLPAAQTTCPAFGGDDLRTLFVTSAWQGLPEVERGPTEAGAVFSLPIAVAGLEDPVVSL</sequence>
<evidence type="ECO:0000256" key="2">
    <source>
        <dbReference type="PIRSR" id="PIRSR605511-1"/>
    </source>
</evidence>